<accession>A0A1D8GAQ2</accession>
<evidence type="ECO:0000313" key="3">
    <source>
        <dbReference type="EMBL" id="AOT62522.1"/>
    </source>
</evidence>
<dbReference type="PANTHER" id="PTHR33627:SF1">
    <property type="entry name" value="TRANSPOSASE"/>
    <property type="match status" value="1"/>
</dbReference>
<evidence type="ECO:0000313" key="4">
    <source>
        <dbReference type="Proteomes" id="UP000095349"/>
    </source>
</evidence>
<evidence type="ECO:0000259" key="2">
    <source>
        <dbReference type="Pfam" id="PF13546"/>
    </source>
</evidence>
<dbReference type="Proteomes" id="UP000095349">
    <property type="component" value="Chromosome"/>
</dbReference>
<feature type="compositionally biased region" description="Basic and acidic residues" evidence="1">
    <location>
        <begin position="386"/>
        <end position="402"/>
    </location>
</feature>
<evidence type="ECO:0000256" key="1">
    <source>
        <dbReference type="SAM" id="MobiDB-lite"/>
    </source>
</evidence>
<dbReference type="PANTHER" id="PTHR33627">
    <property type="entry name" value="TRANSPOSASE"/>
    <property type="match status" value="1"/>
</dbReference>
<gene>
    <name evidence="3" type="ORF">A4G23_05420</name>
</gene>
<keyword evidence="4" id="KW-1185">Reference proteome</keyword>
<feature type="compositionally biased region" description="Basic and acidic residues" evidence="1">
    <location>
        <begin position="9"/>
        <end position="19"/>
    </location>
</feature>
<name>A0A1D8GAQ2_9ACTN</name>
<dbReference type="InterPro" id="IPR039365">
    <property type="entry name" value="IS701-like"/>
</dbReference>
<dbReference type="EMBL" id="CP017316">
    <property type="protein sequence ID" value="AOT62522.1"/>
    <property type="molecule type" value="Genomic_DNA"/>
</dbReference>
<feature type="region of interest" description="Disordered" evidence="1">
    <location>
        <begin position="1"/>
        <end position="26"/>
    </location>
</feature>
<feature type="domain" description="Transposase IS701-like DDE" evidence="2">
    <location>
        <begin position="38"/>
        <end position="246"/>
    </location>
</feature>
<dbReference type="STRING" id="285473.A4G23_05420"/>
<dbReference type="Pfam" id="PF13546">
    <property type="entry name" value="DDE_5"/>
    <property type="match status" value="1"/>
</dbReference>
<feature type="region of interest" description="Disordered" evidence="1">
    <location>
        <begin position="382"/>
        <end position="402"/>
    </location>
</feature>
<sequence>MRQGAAMRDLGDDRRHESGTGDGGPLTAAEAAVLRGLLASLPLNGQRLKAERYVRGLLSVRGRKTLRSVAAQFDGASAQQSVHHFISASPWDWTPVRHDLARHAQRALAAQAWVIGTTLIPKTGPHSVGADPQQTPLGTVNGQCTVGAWLASERAAVPVDWQLRLSARWTADPLRSRASVPEDAAADTVETCVRRAVAGLAEIRGLPRLPVVVDVPEAGGMPLVRILAAAGRPFAVRVSPSLPVRIDRWELPTYGDLLRTAGDLAESLPHLRQQVNPGDGSTTVAAVPVVASPRRREPMTLLGEWCPERRAFPRLWLTGRDPSGVAAALRLTRLTAVVERDLVEVSDRVGVRDFGGRSFPGWHRHITLASVAHLMAVSARGHRGAVTRDRSPAQERDYRPVI</sequence>
<dbReference type="AlphaFoldDB" id="A0A1D8GAQ2"/>
<organism evidence="3 4">
    <name type="scientific">Streptomyces rubrolavendulae</name>
    <dbReference type="NCBI Taxonomy" id="285473"/>
    <lineage>
        <taxon>Bacteria</taxon>
        <taxon>Bacillati</taxon>
        <taxon>Actinomycetota</taxon>
        <taxon>Actinomycetes</taxon>
        <taxon>Kitasatosporales</taxon>
        <taxon>Streptomycetaceae</taxon>
        <taxon>Streptomyces</taxon>
    </lineage>
</organism>
<reference evidence="3 4" key="1">
    <citation type="submission" date="2016-09" db="EMBL/GenBank/DDBJ databases">
        <title>Streptomyces rubrolavendulae MJM4426 Genome sequencing and assembly.</title>
        <authorList>
            <person name="Kim J.-G."/>
        </authorList>
    </citation>
    <scope>NUCLEOTIDE SEQUENCE [LARGE SCALE GENOMIC DNA]</scope>
    <source>
        <strain evidence="3 4">MJM4426</strain>
    </source>
</reference>
<dbReference type="InterPro" id="IPR038721">
    <property type="entry name" value="IS701-like_DDE_dom"/>
</dbReference>
<protein>
    <recommendedName>
        <fullName evidence="2">Transposase IS701-like DDE domain-containing protein</fullName>
    </recommendedName>
</protein>
<dbReference type="KEGG" id="srn:A4G23_05420"/>
<proteinExistence type="predicted"/>
<dbReference type="PATRIC" id="fig|285473.5.peg.5713"/>